<dbReference type="RefSeq" id="WP_087463679.1">
    <property type="nucleotide sequence ID" value="NZ_CP021425.1"/>
</dbReference>
<dbReference type="AlphaFoldDB" id="A0A1Y0IFQ6"/>
<dbReference type="InterPro" id="IPR020569">
    <property type="entry name" value="UPF0029_Impact_CS"/>
</dbReference>
<dbReference type="Pfam" id="PF09186">
    <property type="entry name" value="DUF1949"/>
    <property type="match status" value="1"/>
</dbReference>
<dbReference type="InterPro" id="IPR001498">
    <property type="entry name" value="Impact_N"/>
</dbReference>
<name>A0A1Y0IFQ6_9GAMM</name>
<dbReference type="InterPro" id="IPR035647">
    <property type="entry name" value="EFG_III/V"/>
</dbReference>
<dbReference type="GO" id="GO:0017111">
    <property type="term" value="F:ribonucleoside triphosphate phosphatase activity"/>
    <property type="evidence" value="ECO:0007669"/>
    <property type="project" value="UniProtKB-ARBA"/>
</dbReference>
<dbReference type="InterPro" id="IPR020568">
    <property type="entry name" value="Ribosomal_Su5_D2-typ_SF"/>
</dbReference>
<dbReference type="InterPro" id="IPR023582">
    <property type="entry name" value="Impact"/>
</dbReference>
<dbReference type="Pfam" id="PF01205">
    <property type="entry name" value="Impact_N"/>
    <property type="match status" value="1"/>
</dbReference>
<gene>
    <name evidence="4" type="ORF">OLMES_4972</name>
</gene>
<dbReference type="NCBIfam" id="TIGR00257">
    <property type="entry name" value="IMPACT_YIGZ"/>
    <property type="match status" value="1"/>
</dbReference>
<dbReference type="InterPro" id="IPR036956">
    <property type="entry name" value="Impact_N_sf"/>
</dbReference>
<evidence type="ECO:0000256" key="1">
    <source>
        <dbReference type="ARBA" id="ARBA00007665"/>
    </source>
</evidence>
<dbReference type="KEGG" id="ome:OLMES_4972"/>
<keyword evidence="5" id="KW-1185">Reference proteome</keyword>
<dbReference type="PANTHER" id="PTHR16301:SF20">
    <property type="entry name" value="IMPACT FAMILY MEMBER YIGZ"/>
    <property type="match status" value="1"/>
</dbReference>
<protein>
    <recommendedName>
        <fullName evidence="6">YigZ family protein</fullName>
    </recommendedName>
</protein>
<proteinExistence type="inferred from homology"/>
<dbReference type="OrthoDB" id="9813771at2"/>
<reference evidence="4 5" key="1">
    <citation type="submission" date="2017-05" db="EMBL/GenBank/DDBJ databases">
        <title>Genomic insights into alkan degradation activity of Oleiphilus messinensis.</title>
        <authorList>
            <person name="Kozyavkin S.A."/>
            <person name="Slesarev A.I."/>
            <person name="Golyshin P.N."/>
            <person name="Korzhenkov A."/>
            <person name="Golyshina O.N."/>
            <person name="Toshchakov S.V."/>
        </authorList>
    </citation>
    <scope>NUCLEOTIDE SEQUENCE [LARGE SCALE GENOMIC DNA]</scope>
    <source>
        <strain evidence="4 5">ME102</strain>
    </source>
</reference>
<dbReference type="GO" id="GO:0043168">
    <property type="term" value="F:anion binding"/>
    <property type="evidence" value="ECO:0007669"/>
    <property type="project" value="UniProtKB-ARBA"/>
</dbReference>
<evidence type="ECO:0000259" key="3">
    <source>
        <dbReference type="Pfam" id="PF09186"/>
    </source>
</evidence>
<feature type="domain" description="Impact N-terminal" evidence="2">
    <location>
        <begin position="19"/>
        <end position="124"/>
    </location>
</feature>
<accession>A0A1Y0IFQ6</accession>
<sequence>MLRDYNVPAAPVETEMEVKKSRFIARVYRAETREQAMAWLDVARKDYPDARHHCWAYLLGDPHSPRSVAMSDDGEPGGTAGKPILNVLQHKDVGDIMLIVIRYFGGIKLGAGGLVRAYSASAQQGMDGLETELFIRKQVISVTLDFQHENVIRHWLNQHDAAVIDNTYAQQVTLKCQLAVVDLDEFKAFCEGIGGVCSGLDDCP</sequence>
<organism evidence="4 5">
    <name type="scientific">Oleiphilus messinensis</name>
    <dbReference type="NCBI Taxonomy" id="141451"/>
    <lineage>
        <taxon>Bacteria</taxon>
        <taxon>Pseudomonadati</taxon>
        <taxon>Pseudomonadota</taxon>
        <taxon>Gammaproteobacteria</taxon>
        <taxon>Oceanospirillales</taxon>
        <taxon>Oleiphilaceae</taxon>
        <taxon>Oleiphilus</taxon>
    </lineage>
</organism>
<feature type="domain" description="UPF0029" evidence="3">
    <location>
        <begin position="142"/>
        <end position="188"/>
    </location>
</feature>
<dbReference type="SUPFAM" id="SSF54211">
    <property type="entry name" value="Ribosomal protein S5 domain 2-like"/>
    <property type="match status" value="1"/>
</dbReference>
<dbReference type="Gene3D" id="3.30.70.240">
    <property type="match status" value="1"/>
</dbReference>
<comment type="similarity">
    <text evidence="1">Belongs to the IMPACT family.</text>
</comment>
<dbReference type="InterPro" id="IPR015796">
    <property type="entry name" value="Impact_YigZ-like"/>
</dbReference>
<dbReference type="PANTHER" id="PTHR16301">
    <property type="entry name" value="IMPACT-RELATED"/>
    <property type="match status" value="1"/>
</dbReference>
<dbReference type="Proteomes" id="UP000196027">
    <property type="component" value="Chromosome"/>
</dbReference>
<dbReference type="PROSITE" id="PS00910">
    <property type="entry name" value="UPF0029"/>
    <property type="match status" value="1"/>
</dbReference>
<evidence type="ECO:0008006" key="6">
    <source>
        <dbReference type="Google" id="ProtNLM"/>
    </source>
</evidence>
<evidence type="ECO:0000313" key="4">
    <source>
        <dbReference type="EMBL" id="ARU58959.1"/>
    </source>
</evidence>
<dbReference type="Gene3D" id="3.30.230.30">
    <property type="entry name" value="Impact, N-terminal domain"/>
    <property type="match status" value="1"/>
</dbReference>
<evidence type="ECO:0000259" key="2">
    <source>
        <dbReference type="Pfam" id="PF01205"/>
    </source>
</evidence>
<dbReference type="GO" id="GO:0006446">
    <property type="term" value="P:regulation of translational initiation"/>
    <property type="evidence" value="ECO:0007669"/>
    <property type="project" value="TreeGrafter"/>
</dbReference>
<dbReference type="SUPFAM" id="SSF54980">
    <property type="entry name" value="EF-G C-terminal domain-like"/>
    <property type="match status" value="1"/>
</dbReference>
<evidence type="ECO:0000313" key="5">
    <source>
        <dbReference type="Proteomes" id="UP000196027"/>
    </source>
</evidence>
<dbReference type="InterPro" id="IPR015269">
    <property type="entry name" value="UPF0029_Impact_C"/>
</dbReference>
<dbReference type="EMBL" id="CP021425">
    <property type="protein sequence ID" value="ARU58959.1"/>
    <property type="molecule type" value="Genomic_DNA"/>
</dbReference>
<dbReference type="GO" id="GO:0032561">
    <property type="term" value="F:guanyl ribonucleotide binding"/>
    <property type="evidence" value="ECO:0007669"/>
    <property type="project" value="UniProtKB-ARBA"/>
</dbReference>
<dbReference type="GO" id="GO:0005737">
    <property type="term" value="C:cytoplasm"/>
    <property type="evidence" value="ECO:0007669"/>
    <property type="project" value="TreeGrafter"/>
</dbReference>